<dbReference type="Gene3D" id="3.40.50.150">
    <property type="entry name" value="Vaccinia Virus protein VP39"/>
    <property type="match status" value="1"/>
</dbReference>
<dbReference type="Pfam" id="PF01135">
    <property type="entry name" value="PCMT"/>
    <property type="match status" value="1"/>
</dbReference>
<keyword evidence="3" id="KW-1185">Reference proteome</keyword>
<evidence type="ECO:0000313" key="3">
    <source>
        <dbReference type="Proteomes" id="UP001232755"/>
    </source>
</evidence>
<sequence>MPRWPGTGRPRPPLFPADGRQGYTAGSFDWIIATCSVPGIPDAWVDPLRPGGVLVTDEALGIEGGLVRLIRWLERLSPQGCRLPTPPRIR</sequence>
<proteinExistence type="predicted"/>
<organism evidence="2 3">
    <name type="scientific">Streptomyces africanus</name>
    <dbReference type="NCBI Taxonomy" id="231024"/>
    <lineage>
        <taxon>Bacteria</taxon>
        <taxon>Bacillati</taxon>
        <taxon>Actinomycetota</taxon>
        <taxon>Actinomycetes</taxon>
        <taxon>Kitasatosporales</taxon>
        <taxon>Streptomycetaceae</taxon>
        <taxon>Streptomyces</taxon>
    </lineage>
</organism>
<dbReference type="SUPFAM" id="SSF53335">
    <property type="entry name" value="S-adenosyl-L-methionine-dependent methyltransferases"/>
    <property type="match status" value="1"/>
</dbReference>
<dbReference type="EMBL" id="JAUSYP010000001">
    <property type="protein sequence ID" value="MDQ0748315.1"/>
    <property type="molecule type" value="Genomic_DNA"/>
</dbReference>
<protein>
    <submittedName>
        <fullName evidence="2">Protein-L-isoaspartate O-methyltransferase</fullName>
    </submittedName>
</protein>
<accession>A0ABU0QMY3</accession>
<name>A0ABU0QMY3_9ACTN</name>
<evidence type="ECO:0000313" key="2">
    <source>
        <dbReference type="EMBL" id="MDQ0748315.1"/>
    </source>
</evidence>
<dbReference type="InterPro" id="IPR029063">
    <property type="entry name" value="SAM-dependent_MTases_sf"/>
</dbReference>
<dbReference type="RefSeq" id="WP_307175073.1">
    <property type="nucleotide sequence ID" value="NZ_JAUSYP010000001.1"/>
</dbReference>
<evidence type="ECO:0000256" key="1">
    <source>
        <dbReference type="SAM" id="MobiDB-lite"/>
    </source>
</evidence>
<comment type="caution">
    <text evidence="2">The sequence shown here is derived from an EMBL/GenBank/DDBJ whole genome shotgun (WGS) entry which is preliminary data.</text>
</comment>
<gene>
    <name evidence="2" type="ORF">QF034_002546</name>
</gene>
<reference evidence="2 3" key="1">
    <citation type="submission" date="2023-07" db="EMBL/GenBank/DDBJ databases">
        <title>Comparative genomics of wheat-associated soil bacteria to identify genetic determinants of phenazine resistance.</title>
        <authorList>
            <person name="Mouncey N."/>
        </authorList>
    </citation>
    <scope>NUCLEOTIDE SEQUENCE [LARGE SCALE GENOMIC DNA]</scope>
    <source>
        <strain evidence="2 3">B3I12</strain>
    </source>
</reference>
<feature type="region of interest" description="Disordered" evidence="1">
    <location>
        <begin position="1"/>
        <end position="20"/>
    </location>
</feature>
<dbReference type="Proteomes" id="UP001232755">
    <property type="component" value="Unassembled WGS sequence"/>
</dbReference>